<keyword evidence="2" id="KW-1133">Transmembrane helix</keyword>
<evidence type="ECO:0000313" key="4">
    <source>
        <dbReference type="EMBL" id="GFH51366.1"/>
    </source>
</evidence>
<evidence type="ECO:0000256" key="2">
    <source>
        <dbReference type="SAM" id="Phobius"/>
    </source>
</evidence>
<dbReference type="AlphaFoldDB" id="A0AAD3CUG0"/>
<feature type="signal peptide" evidence="3">
    <location>
        <begin position="1"/>
        <end position="19"/>
    </location>
</feature>
<accession>A0AAD3CUG0</accession>
<feature type="transmembrane region" description="Helical" evidence="2">
    <location>
        <begin position="457"/>
        <end position="476"/>
    </location>
</feature>
<keyword evidence="3" id="KW-0732">Signal</keyword>
<dbReference type="PANTHER" id="PTHR36220:SF1">
    <property type="entry name" value="GAMMA TUBULIN COMPLEX COMPONENT C-TERMINAL DOMAIN-CONTAINING PROTEIN"/>
    <property type="match status" value="1"/>
</dbReference>
<name>A0AAD3CUG0_9STRA</name>
<feature type="chain" id="PRO_5041978371" evidence="3">
    <location>
        <begin position="20"/>
        <end position="576"/>
    </location>
</feature>
<protein>
    <submittedName>
        <fullName evidence="4">Uncharacterized protein</fullName>
    </submittedName>
</protein>
<dbReference type="PANTHER" id="PTHR36220">
    <property type="entry name" value="UNNAMED PRODUCT"/>
    <property type="match status" value="1"/>
</dbReference>
<feature type="region of interest" description="Disordered" evidence="1">
    <location>
        <begin position="539"/>
        <end position="576"/>
    </location>
</feature>
<evidence type="ECO:0000256" key="1">
    <source>
        <dbReference type="SAM" id="MobiDB-lite"/>
    </source>
</evidence>
<keyword evidence="2" id="KW-0472">Membrane</keyword>
<dbReference type="SUPFAM" id="SSF82171">
    <property type="entry name" value="DPP6 N-terminal domain-like"/>
    <property type="match status" value="1"/>
</dbReference>
<dbReference type="EMBL" id="BLLK01000045">
    <property type="protein sequence ID" value="GFH51366.1"/>
    <property type="molecule type" value="Genomic_DNA"/>
</dbReference>
<evidence type="ECO:0000313" key="5">
    <source>
        <dbReference type="Proteomes" id="UP001054902"/>
    </source>
</evidence>
<proteinExistence type="predicted"/>
<evidence type="ECO:0000256" key="3">
    <source>
        <dbReference type="SAM" id="SignalP"/>
    </source>
</evidence>
<comment type="caution">
    <text evidence="4">The sequence shown here is derived from an EMBL/GenBank/DDBJ whole genome shotgun (WGS) entry which is preliminary data.</text>
</comment>
<gene>
    <name evidence="4" type="ORF">CTEN210_07842</name>
</gene>
<dbReference type="Gene3D" id="2.130.10.130">
    <property type="entry name" value="Integrin alpha, N-terminal"/>
    <property type="match status" value="1"/>
</dbReference>
<dbReference type="Proteomes" id="UP001054902">
    <property type="component" value="Unassembled WGS sequence"/>
</dbReference>
<organism evidence="4 5">
    <name type="scientific">Chaetoceros tenuissimus</name>
    <dbReference type="NCBI Taxonomy" id="426638"/>
    <lineage>
        <taxon>Eukaryota</taxon>
        <taxon>Sar</taxon>
        <taxon>Stramenopiles</taxon>
        <taxon>Ochrophyta</taxon>
        <taxon>Bacillariophyta</taxon>
        <taxon>Coscinodiscophyceae</taxon>
        <taxon>Chaetocerotophycidae</taxon>
        <taxon>Chaetocerotales</taxon>
        <taxon>Chaetocerotaceae</taxon>
        <taxon>Chaetoceros</taxon>
    </lineage>
</organism>
<reference evidence="4 5" key="1">
    <citation type="journal article" date="2021" name="Sci. Rep.">
        <title>The genome of the diatom Chaetoceros tenuissimus carries an ancient integrated fragment of an extant virus.</title>
        <authorList>
            <person name="Hongo Y."/>
            <person name="Kimura K."/>
            <person name="Takaki Y."/>
            <person name="Yoshida Y."/>
            <person name="Baba S."/>
            <person name="Kobayashi G."/>
            <person name="Nagasaki K."/>
            <person name="Hano T."/>
            <person name="Tomaru Y."/>
        </authorList>
    </citation>
    <scope>NUCLEOTIDE SEQUENCE [LARGE SCALE GENOMIC DNA]</scope>
    <source>
        <strain evidence="4 5">NIES-3715</strain>
    </source>
</reference>
<sequence length="576" mass="63213">MRSLFSIAAALILPASVVSEYGEGAWTETSIAESTHSNYFGSSCSLSKHILAVGAPYDTPKHTMEDAGVVNILERTTEDELLSMGLEILGDEFDQLGSSVAVSKGIKSGGEEMSMVVIGAPRHSPKSGTKVNIGMAKVFYYSEFHEKWMQLGQDITGTFNEEFLGETVAISDDGLVIAVATAIGDEYRKGRVEMYRYSEIANEWELMGTPLVGKEEGAKFGTSVSIAQKDTFEAGSDKYYVAIGAPQVDNARGLVQVYHWDTDTDDWKQVGRDITGFESNEQLGYSVSMGMKSAHLYLAVGSPSAAYYNGKNSETDAHVQVYKYNVNLNGETEWFYFGDEIDQWDNADGTGTVVELSSDGTILAIGSPDYEDGKGMVRIFEYNYDYGDYVRIGQVLSGDEDSGFGACVSIYDNQVAIGAPYGEYVQLYEYDPKGTYEGDGISSSKKSKSVLSRFGTFLRNVILIGLFGGLMFFGHLQLKKRGFKYSSFFAALPGAGAIRHRGREQVDTEEKRDEWPFNFFSASERARIEEIRKAEEGAGDVDGVVLHGMPKSLSQDGSKNGSEDDEESVEEMRQIT</sequence>
<dbReference type="InterPro" id="IPR028994">
    <property type="entry name" value="Integrin_alpha_N"/>
</dbReference>
<keyword evidence="5" id="KW-1185">Reference proteome</keyword>
<keyword evidence="2" id="KW-0812">Transmembrane</keyword>